<keyword evidence="4" id="KW-0732">Signal</keyword>
<dbReference type="OrthoDB" id="9781034at2"/>
<sequence length="435" mass="47693">MKRVSQLTALALLIGLSSSVSFAADMLSPLTFSQLQQQKGVAIDTRLSAFYNGWPQALNGSEGHEPAALNLSASWLSAMNDAQLTEWIKQHQLQSSTPVALYGADNDNAAVAERLKKAGLTHVSLLGDALSQPERLQKLPHFEQLVYPQWLHDMQEGKAVAAAPKGDWKVIEAAWGAPKLYLLSHIPGAGYIDTNDVESEPLWNKVSDDKLKALLAKQGIRHDTTVILYGRDVYAAARVAQILLYAGVKDVRLLDGGWKTWSDAGLPVERGTPDKTTPAPDFGATLPGQPQLMLDTEQARGLVHRKDASLVSIRSWPEFIGTTSGYNYIKPKGEIAGARWGHAGSDSTHMEDFHNPDGTMRSADDIAAMWAQWHILPSQQVSFYCGTGWRASEAFMYARAMGWQNVSVYDGGWYEWSQNAKNPVSHGDRGPDASR</sequence>
<dbReference type="Pfam" id="PF00581">
    <property type="entry name" value="Rhodanese"/>
    <property type="match status" value="2"/>
</dbReference>
<dbReference type="PROSITE" id="PS00380">
    <property type="entry name" value="RHODANESE_1"/>
    <property type="match status" value="1"/>
</dbReference>
<dbReference type="RefSeq" id="WP_133459988.1">
    <property type="nucleotide sequence ID" value="NZ_SNVX01000001.1"/>
</dbReference>
<dbReference type="CDD" id="cd01449">
    <property type="entry name" value="TST_Repeat_2"/>
    <property type="match status" value="1"/>
</dbReference>
<dbReference type="SMART" id="SM00450">
    <property type="entry name" value="RHOD"/>
    <property type="match status" value="3"/>
</dbReference>
<dbReference type="InterPro" id="IPR036873">
    <property type="entry name" value="Rhodanese-like_dom_sf"/>
</dbReference>
<keyword evidence="7" id="KW-1185">Reference proteome</keyword>
<feature type="domain" description="Rhodanese" evidence="5">
    <location>
        <begin position="173"/>
        <end position="270"/>
    </location>
</feature>
<dbReference type="CDD" id="cd01448">
    <property type="entry name" value="TST_Repeat_1"/>
    <property type="match status" value="1"/>
</dbReference>
<proteinExistence type="predicted"/>
<evidence type="ECO:0000313" key="6">
    <source>
        <dbReference type="EMBL" id="TDN64432.1"/>
    </source>
</evidence>
<organism evidence="6 7">
    <name type="scientific">Scandinavium goeteborgense</name>
    <dbReference type="NCBI Taxonomy" id="1851514"/>
    <lineage>
        <taxon>Bacteria</taxon>
        <taxon>Pseudomonadati</taxon>
        <taxon>Pseudomonadota</taxon>
        <taxon>Gammaproteobacteria</taxon>
        <taxon>Enterobacterales</taxon>
        <taxon>Enterobacteriaceae</taxon>
        <taxon>Scandinavium</taxon>
    </lineage>
</organism>
<feature type="chain" id="PRO_5020680349" description="Sulfurtransferase" evidence="4">
    <location>
        <begin position="24"/>
        <end position="435"/>
    </location>
</feature>
<keyword evidence="2" id="KW-0677">Repeat</keyword>
<gene>
    <name evidence="6" type="ORF">EC847_101359</name>
</gene>
<evidence type="ECO:0000256" key="1">
    <source>
        <dbReference type="ARBA" id="ARBA00022679"/>
    </source>
</evidence>
<dbReference type="FunFam" id="3.40.250.10:FF:000043">
    <property type="entry name" value="Sulfurtransferase"/>
    <property type="match status" value="1"/>
</dbReference>
<dbReference type="InterPro" id="IPR001763">
    <property type="entry name" value="Rhodanese-like_dom"/>
</dbReference>
<dbReference type="Proteomes" id="UP000295530">
    <property type="component" value="Unassembled WGS sequence"/>
</dbReference>
<dbReference type="InterPro" id="IPR045078">
    <property type="entry name" value="TST/MPST-like"/>
</dbReference>
<dbReference type="EMBL" id="SNVX01000001">
    <property type="protein sequence ID" value="TDN64432.1"/>
    <property type="molecule type" value="Genomic_DNA"/>
</dbReference>
<dbReference type="InterPro" id="IPR001307">
    <property type="entry name" value="Thiosulphate_STrfase_CS"/>
</dbReference>
<evidence type="ECO:0000259" key="5">
    <source>
        <dbReference type="PROSITE" id="PS50206"/>
    </source>
</evidence>
<feature type="domain" description="Rhodanese" evidence="5">
    <location>
        <begin position="36"/>
        <end position="138"/>
    </location>
</feature>
<dbReference type="PROSITE" id="PS50206">
    <property type="entry name" value="RHODANESE_3"/>
    <property type="match status" value="3"/>
</dbReference>
<dbReference type="AlphaFoldDB" id="A0A4R6EYL3"/>
<dbReference type="PANTHER" id="PTHR11364:SF27">
    <property type="entry name" value="SULFURTRANSFERASE"/>
    <property type="match status" value="1"/>
</dbReference>
<accession>A0A4R6EYL3</accession>
<dbReference type="Gene3D" id="3.40.250.10">
    <property type="entry name" value="Rhodanese-like domain"/>
    <property type="match status" value="3"/>
</dbReference>
<dbReference type="PROSITE" id="PS00683">
    <property type="entry name" value="RHODANESE_2"/>
    <property type="match status" value="1"/>
</dbReference>
<dbReference type="GO" id="GO:0004792">
    <property type="term" value="F:thiosulfate-cyanide sulfurtransferase activity"/>
    <property type="evidence" value="ECO:0007669"/>
    <property type="project" value="InterPro"/>
</dbReference>
<evidence type="ECO:0000313" key="7">
    <source>
        <dbReference type="Proteomes" id="UP000295530"/>
    </source>
</evidence>
<evidence type="ECO:0000256" key="4">
    <source>
        <dbReference type="SAM" id="SignalP"/>
    </source>
</evidence>
<feature type="domain" description="Rhodanese" evidence="5">
    <location>
        <begin position="304"/>
        <end position="425"/>
    </location>
</feature>
<comment type="caution">
    <text evidence="6">The sequence shown here is derived from an EMBL/GenBank/DDBJ whole genome shotgun (WGS) entry which is preliminary data.</text>
</comment>
<protein>
    <recommendedName>
        <fullName evidence="3">Sulfurtransferase</fullName>
    </recommendedName>
</protein>
<reference evidence="6 7" key="1">
    <citation type="submission" date="2019-03" db="EMBL/GenBank/DDBJ databases">
        <title>Genomic analyses of the natural microbiome of Caenorhabditis elegans.</title>
        <authorList>
            <person name="Samuel B."/>
        </authorList>
    </citation>
    <scope>NUCLEOTIDE SEQUENCE [LARGE SCALE GENOMIC DNA]</scope>
    <source>
        <strain evidence="6 7">BIGb0156</strain>
    </source>
</reference>
<dbReference type="SUPFAM" id="SSF52821">
    <property type="entry name" value="Rhodanese/Cell cycle control phosphatase"/>
    <property type="match status" value="3"/>
</dbReference>
<feature type="signal peptide" evidence="4">
    <location>
        <begin position="1"/>
        <end position="23"/>
    </location>
</feature>
<evidence type="ECO:0000256" key="3">
    <source>
        <dbReference type="RuleBase" id="RU000507"/>
    </source>
</evidence>
<evidence type="ECO:0000256" key="2">
    <source>
        <dbReference type="ARBA" id="ARBA00022737"/>
    </source>
</evidence>
<dbReference type="PANTHER" id="PTHR11364">
    <property type="entry name" value="THIOSULFATE SULFERTANSFERASE"/>
    <property type="match status" value="1"/>
</dbReference>
<keyword evidence="1 3" id="KW-0808">Transferase</keyword>
<name>A0A4R6EYL3_SCAGO</name>
<keyword evidence="6" id="KW-0670">Pyruvate</keyword>